<reference evidence="11" key="1">
    <citation type="journal article" date="2018" name="DNA Res.">
        <title>Multiple hybrid de novo genome assembly of finger millet, an orphan allotetraploid crop.</title>
        <authorList>
            <person name="Hatakeyama M."/>
            <person name="Aluri S."/>
            <person name="Balachadran M.T."/>
            <person name="Sivarajan S.R."/>
            <person name="Patrignani A."/>
            <person name="Gruter S."/>
            <person name="Poveda L."/>
            <person name="Shimizu-Inatsugi R."/>
            <person name="Baeten J."/>
            <person name="Francoijs K.J."/>
            <person name="Nataraja K.N."/>
            <person name="Reddy Y.A.N."/>
            <person name="Phadnis S."/>
            <person name="Ravikumar R.L."/>
            <person name="Schlapbach R."/>
            <person name="Sreeman S.M."/>
            <person name="Shimizu K.K."/>
        </authorList>
    </citation>
    <scope>NUCLEOTIDE SEQUENCE</scope>
</reference>
<evidence type="ECO:0000256" key="1">
    <source>
        <dbReference type="ARBA" id="ARBA00004955"/>
    </source>
</evidence>
<name>A0AAV5DJG6_ELECO</name>
<evidence type="ECO:0000313" key="11">
    <source>
        <dbReference type="EMBL" id="GJN10595.1"/>
    </source>
</evidence>
<feature type="binding site" evidence="9">
    <location>
        <position position="365"/>
    </location>
    <ligand>
        <name>Zn(2+)</name>
        <dbReference type="ChEBI" id="CHEBI:29105"/>
        <note>catalytic</note>
    </ligand>
</feature>
<sequence>MESSSYTLHLAVAALVGASFAAASAYYMHRKTLDQLLRFARSIDRDTRRRSRLLTDSDYDHTDGEEDEPPLSRTGTTIAAPLPIPPGLPPLHTGRESRPVISPGSTKRIGAMVRPTTPKSSVPTVSAFERIEDSDDEEDIVPDAKNDDAYLSTNGAIESDPLPDKVNQNGELKSVPSTHMIRSHSATGSLHAPQLNPIAADILRKEPEHETFSRINITAVETPSAVEIEVYKVLQKCLELRERYMFREEVAPWEKEIITDPSTPKPNPNPFHYEHQAKTEHHFEMVDGVVHVFPSKDSKERLFPVADATTFFTDMHYILRVLAAGDIRTKFNLHLMVNADRELLAQKAAPHRDFYNVRKVDTHVHHSACMNQKHLLRFIKSKLRKEPDEVVIFRDGTYLTLKEVFESLDLTGYDLNVDLLDVHADKSTFHRFDKFNLKYNPCGQSRLREIFLKQDNLIQGRFLAELTKEVFSDLEASKYQIPRIYNVYREMGTINSFQNLLDNIFLPLYEVTVDPDSHPQLHVFLKQVVGLDLVDDESKPERRPTKHMPTPEQWTNVFNPAYAYYVYYCYANLYTLNKLRESKGMTTIKLRPHCGEAGDVDHLAAAFLTCHNIAHGVNLRKSPVLQYLYYLAQIGLAMSPLSNNSLFIDYHRNPLPTFFLRGLNVSLSTDDPLQIHLTKEPLVEEYSIAASLWKLSSCDLCEIARNSVCQSGFSHRLKSHWIGRNYYRRGPEGNDIHQTNVPHIRVEFRHNIWKEEMELIHLGNVELPEEIDR</sequence>
<comment type="caution">
    <text evidence="11">The sequence shown here is derived from an EMBL/GenBank/DDBJ whole genome shotgun (WGS) entry which is preliminary data.</text>
</comment>
<dbReference type="AlphaFoldDB" id="A0AAV5DJG6"/>
<reference evidence="11" key="2">
    <citation type="submission" date="2021-12" db="EMBL/GenBank/DDBJ databases">
        <title>Resequencing data analysis of finger millet.</title>
        <authorList>
            <person name="Hatakeyama M."/>
            <person name="Aluri S."/>
            <person name="Balachadran M.T."/>
            <person name="Sivarajan S.R."/>
            <person name="Poveda L."/>
            <person name="Shimizu-Inatsugi R."/>
            <person name="Schlapbach R."/>
            <person name="Sreeman S.M."/>
            <person name="Shimizu K.K."/>
        </authorList>
    </citation>
    <scope>NUCLEOTIDE SEQUENCE</scope>
</reference>
<feature type="binding site" evidence="8">
    <location>
        <begin position="671"/>
        <end position="674"/>
    </location>
    <ligand>
        <name>substrate</name>
    </ligand>
</feature>
<evidence type="ECO:0000256" key="5">
    <source>
        <dbReference type="ARBA" id="ARBA00022801"/>
    </source>
</evidence>
<feature type="binding site" evidence="9">
    <location>
        <position position="363"/>
    </location>
    <ligand>
        <name>Zn(2+)</name>
        <dbReference type="ChEBI" id="CHEBI:29105"/>
        <note>catalytic</note>
    </ligand>
</feature>
<dbReference type="PROSITE" id="PS00485">
    <property type="entry name" value="A_DEAMINASE"/>
    <property type="match status" value="1"/>
</dbReference>
<dbReference type="InterPro" id="IPR006650">
    <property type="entry name" value="A/AMP_deam_AS"/>
</dbReference>
<keyword evidence="12" id="KW-1185">Reference proteome</keyword>
<dbReference type="InterPro" id="IPR032466">
    <property type="entry name" value="Metal_Hydrolase"/>
</dbReference>
<evidence type="ECO:0000256" key="6">
    <source>
        <dbReference type="ARBA" id="ARBA00022833"/>
    </source>
</evidence>
<dbReference type="EMBL" id="BQKI01000018">
    <property type="protein sequence ID" value="GJN10595.1"/>
    <property type="molecule type" value="Genomic_DNA"/>
</dbReference>
<evidence type="ECO:0000313" key="12">
    <source>
        <dbReference type="Proteomes" id="UP001054889"/>
    </source>
</evidence>
<feature type="binding site" evidence="8">
    <location>
        <position position="596"/>
    </location>
    <ligand>
        <name>substrate</name>
    </ligand>
</feature>
<dbReference type="GO" id="GO:0003876">
    <property type="term" value="F:AMP deaminase activity"/>
    <property type="evidence" value="ECO:0007669"/>
    <property type="project" value="UniProtKB-EC"/>
</dbReference>
<keyword evidence="6 9" id="KW-0862">Zinc</keyword>
<dbReference type="PANTHER" id="PTHR11359">
    <property type="entry name" value="AMP DEAMINASE"/>
    <property type="match status" value="1"/>
</dbReference>
<feature type="region of interest" description="Disordered" evidence="10">
    <location>
        <begin position="54"/>
        <end position="122"/>
    </location>
</feature>
<dbReference type="SUPFAM" id="SSF51556">
    <property type="entry name" value="Metallo-dependent hydrolases"/>
    <property type="match status" value="1"/>
</dbReference>
<comment type="cofactor">
    <cofactor evidence="9">
        <name>Zn(2+)</name>
        <dbReference type="ChEBI" id="CHEBI:29105"/>
    </cofactor>
    <text evidence="9">Binds 1 zinc ion per subunit.</text>
</comment>
<accession>A0AAV5DJG6</accession>
<dbReference type="GO" id="GO:0005829">
    <property type="term" value="C:cytosol"/>
    <property type="evidence" value="ECO:0007669"/>
    <property type="project" value="TreeGrafter"/>
</dbReference>
<evidence type="ECO:0000256" key="8">
    <source>
        <dbReference type="PIRSR" id="PIRSR606329-2"/>
    </source>
</evidence>
<evidence type="ECO:0000256" key="2">
    <source>
        <dbReference type="ARBA" id="ARBA00006676"/>
    </source>
</evidence>
<feature type="binding site" evidence="8">
    <location>
        <begin position="434"/>
        <end position="439"/>
    </location>
    <ligand>
        <name>substrate</name>
    </ligand>
</feature>
<evidence type="ECO:0000256" key="4">
    <source>
        <dbReference type="ARBA" id="ARBA00022723"/>
    </source>
</evidence>
<comment type="similarity">
    <text evidence="2">Belongs to the metallo-dependent hydrolases superfamily. Adenosine and AMP deaminases family.</text>
</comment>
<dbReference type="Proteomes" id="UP001054889">
    <property type="component" value="Unassembled WGS sequence"/>
</dbReference>
<evidence type="ECO:0000256" key="7">
    <source>
        <dbReference type="PIRSR" id="PIRSR606329-1"/>
    </source>
</evidence>
<comment type="pathway">
    <text evidence="1">Purine metabolism; IMP biosynthesis via salvage pathway; IMP from AMP: step 1/1.</text>
</comment>
<proteinExistence type="inferred from homology"/>
<evidence type="ECO:0000256" key="9">
    <source>
        <dbReference type="PIRSR" id="PIRSR606329-3"/>
    </source>
</evidence>
<dbReference type="Pfam" id="PF19326">
    <property type="entry name" value="AMP_deaminase"/>
    <property type="match status" value="1"/>
</dbReference>
<evidence type="ECO:0000256" key="3">
    <source>
        <dbReference type="ARBA" id="ARBA00012775"/>
    </source>
</evidence>
<keyword evidence="5" id="KW-0378">Hydrolase</keyword>
<dbReference type="GO" id="GO:0046872">
    <property type="term" value="F:metal ion binding"/>
    <property type="evidence" value="ECO:0007669"/>
    <property type="project" value="UniProtKB-KW"/>
</dbReference>
<dbReference type="GO" id="GO:0046033">
    <property type="term" value="P:AMP metabolic process"/>
    <property type="evidence" value="ECO:0007669"/>
    <property type="project" value="TreeGrafter"/>
</dbReference>
<evidence type="ECO:0000256" key="10">
    <source>
        <dbReference type="SAM" id="MobiDB-lite"/>
    </source>
</evidence>
<dbReference type="Gene3D" id="3.20.20.140">
    <property type="entry name" value="Metal-dependent hydrolases"/>
    <property type="match status" value="2"/>
</dbReference>
<feature type="binding site" evidence="9">
    <location>
        <position position="670"/>
    </location>
    <ligand>
        <name>Zn(2+)</name>
        <dbReference type="ChEBI" id="CHEBI:29105"/>
        <note>catalytic</note>
    </ligand>
</feature>
<dbReference type="EC" id="3.5.4.6" evidence="3"/>
<keyword evidence="4 9" id="KW-0479">Metal-binding</keyword>
<feature type="active site" description="Proton acceptor" evidence="7">
    <location>
        <position position="615"/>
    </location>
</feature>
<dbReference type="PANTHER" id="PTHR11359:SF10">
    <property type="entry name" value="AMP DEAMINASE-RELATED"/>
    <property type="match status" value="1"/>
</dbReference>
<organism evidence="11 12">
    <name type="scientific">Eleusine coracana subsp. coracana</name>
    <dbReference type="NCBI Taxonomy" id="191504"/>
    <lineage>
        <taxon>Eukaryota</taxon>
        <taxon>Viridiplantae</taxon>
        <taxon>Streptophyta</taxon>
        <taxon>Embryophyta</taxon>
        <taxon>Tracheophyta</taxon>
        <taxon>Spermatophyta</taxon>
        <taxon>Magnoliopsida</taxon>
        <taxon>Liliopsida</taxon>
        <taxon>Poales</taxon>
        <taxon>Poaceae</taxon>
        <taxon>PACMAD clade</taxon>
        <taxon>Chloridoideae</taxon>
        <taxon>Cynodonteae</taxon>
        <taxon>Eleusininae</taxon>
        <taxon>Eleusine</taxon>
    </lineage>
</organism>
<protein>
    <recommendedName>
        <fullName evidence="3">AMP deaminase</fullName>
        <ecNumber evidence="3">3.5.4.6</ecNumber>
    </recommendedName>
</protein>
<dbReference type="GO" id="GO:0032264">
    <property type="term" value="P:IMP salvage"/>
    <property type="evidence" value="ECO:0007669"/>
    <property type="project" value="InterPro"/>
</dbReference>
<feature type="binding site" evidence="8">
    <location>
        <position position="365"/>
    </location>
    <ligand>
        <name>substrate</name>
    </ligand>
</feature>
<dbReference type="InterPro" id="IPR006329">
    <property type="entry name" value="AMPD"/>
</dbReference>
<gene>
    <name evidence="11" type="primary">ga28702</name>
    <name evidence="11" type="ORF">PR202_ga28702</name>
</gene>
<feature type="binding site" evidence="9">
    <location>
        <position position="593"/>
    </location>
    <ligand>
        <name>Zn(2+)</name>
        <dbReference type="ChEBI" id="CHEBI:29105"/>
        <note>catalytic</note>
    </ligand>
</feature>